<feature type="binding site" evidence="7">
    <location>
        <position position="141"/>
    </location>
    <ligand>
        <name>substrate</name>
    </ligand>
</feature>
<accession>A0A0A8K481</accession>
<keyword evidence="9" id="KW-1185">Reference proteome</keyword>
<comment type="subcellular location">
    <subcellularLocation>
        <location evidence="7">Cytoplasm</location>
    </subcellularLocation>
</comment>
<dbReference type="NCBIfam" id="NF003699">
    <property type="entry name" value="PRK05312.1"/>
    <property type="match status" value="1"/>
</dbReference>
<feature type="binding site" evidence="7">
    <location>
        <position position="275"/>
    </location>
    <ligand>
        <name>a divalent metal cation</name>
        <dbReference type="ChEBI" id="CHEBI:60240"/>
        <note>ligand shared between dimeric partners</note>
    </ligand>
</feature>
<sequence>MSVPATKPLALTIGDPAGIGPDITLLAFEARHREELPPFVYLGDKATLEARAAQLGLSVRIETVARPLEAVGMFADALPILPVPVAVPVQPGKPEPGAQAAVTASIEAAVEMVLSGEARAVVTNPISKSYLYQAGFTFPGHTEYLAALAAADGPAPHPVMMLASKILKVVPVTTHIPLKDVPSALTRDLLMKTIAITDRDMRRRFGLARPRIAVSGLNPHAGEDGSLGREETDIIASTILAAQDAGLDVSGPYPADTLFHEAARERYDVAICMYHDQALVPFKTLAFEDGVNVTLGLPFVRTSPDHGTAFDIAGTGKANPRSLVEALRLADAMTAASAGPAA</sequence>
<dbReference type="SUPFAM" id="SSF53659">
    <property type="entry name" value="Isocitrate/Isopropylmalate dehydrogenase-like"/>
    <property type="match status" value="1"/>
</dbReference>
<keyword evidence="3 7" id="KW-0521">NADP</keyword>
<reference evidence="8 9" key="1">
    <citation type="submission" date="2014-09" db="EMBL/GenBank/DDBJ databases">
        <title>Genome sequencing of Methyloceanibacter caenitepidi Gela4.</title>
        <authorList>
            <person name="Takeuchi M."/>
            <person name="Susumu S."/>
            <person name="Kamagata Y."/>
            <person name="Oshima K."/>
            <person name="Hattori M."/>
            <person name="Iwasaki W."/>
        </authorList>
    </citation>
    <scope>NUCLEOTIDE SEQUENCE [LARGE SCALE GENOMIC DNA]</scope>
    <source>
        <strain evidence="8 9">Gela4</strain>
    </source>
</reference>
<keyword evidence="4 7" id="KW-0560">Oxidoreductase</keyword>
<comment type="catalytic activity">
    <reaction evidence="7">
        <text>4-(phosphooxy)-L-threonine + NAD(+) = 3-amino-2-oxopropyl phosphate + CO2 + NADH</text>
        <dbReference type="Rhea" id="RHEA:32275"/>
        <dbReference type="ChEBI" id="CHEBI:16526"/>
        <dbReference type="ChEBI" id="CHEBI:57279"/>
        <dbReference type="ChEBI" id="CHEBI:57540"/>
        <dbReference type="ChEBI" id="CHEBI:57945"/>
        <dbReference type="ChEBI" id="CHEBI:58452"/>
        <dbReference type="EC" id="1.1.1.262"/>
    </reaction>
</comment>
<proteinExistence type="inferred from homology"/>
<feature type="binding site" evidence="7">
    <location>
        <position position="220"/>
    </location>
    <ligand>
        <name>a divalent metal cation</name>
        <dbReference type="ChEBI" id="CHEBI:60240"/>
        <note>ligand shared between dimeric partners</note>
    </ligand>
</feature>
<dbReference type="RefSeq" id="WP_045367274.1">
    <property type="nucleotide sequence ID" value="NZ_AP014648.1"/>
</dbReference>
<dbReference type="GO" id="GO:0050570">
    <property type="term" value="F:4-hydroxythreonine-4-phosphate dehydrogenase activity"/>
    <property type="evidence" value="ECO:0007669"/>
    <property type="project" value="UniProtKB-UniRule"/>
</dbReference>
<comment type="pathway">
    <text evidence="7">Cofactor biosynthesis; pyridoxine 5'-phosphate biosynthesis; pyridoxine 5'-phosphate from D-erythrose 4-phosphate: step 4/5.</text>
</comment>
<evidence type="ECO:0000256" key="7">
    <source>
        <dbReference type="HAMAP-Rule" id="MF_00536"/>
    </source>
</evidence>
<dbReference type="Proteomes" id="UP000031643">
    <property type="component" value="Chromosome"/>
</dbReference>
<dbReference type="NCBIfam" id="TIGR00557">
    <property type="entry name" value="pdxA"/>
    <property type="match status" value="1"/>
</dbReference>
<dbReference type="Gene3D" id="3.40.718.10">
    <property type="entry name" value="Isopropylmalate Dehydrogenase"/>
    <property type="match status" value="1"/>
</dbReference>
<keyword evidence="6 7" id="KW-0664">Pyridoxine biosynthesis</keyword>
<comment type="similarity">
    <text evidence="7">Belongs to the PdxA family.</text>
</comment>
<dbReference type="GO" id="GO:0000287">
    <property type="term" value="F:magnesium ion binding"/>
    <property type="evidence" value="ECO:0007669"/>
    <property type="project" value="UniProtKB-UniRule"/>
</dbReference>
<dbReference type="EC" id="1.1.1.262" evidence="7"/>
<dbReference type="KEGG" id="mcg:GL4_2158"/>
<dbReference type="GO" id="GO:0008270">
    <property type="term" value="F:zinc ion binding"/>
    <property type="evidence" value="ECO:0007669"/>
    <property type="project" value="UniProtKB-UniRule"/>
</dbReference>
<dbReference type="GO" id="GO:0008615">
    <property type="term" value="P:pyridoxine biosynthetic process"/>
    <property type="evidence" value="ECO:0007669"/>
    <property type="project" value="UniProtKB-UniRule"/>
</dbReference>
<name>A0A0A8K481_9HYPH</name>
<comment type="subunit">
    <text evidence="7">Homodimer.</text>
</comment>
<organism evidence="8 9">
    <name type="scientific">Methyloceanibacter caenitepidi</name>
    <dbReference type="NCBI Taxonomy" id="1384459"/>
    <lineage>
        <taxon>Bacteria</taxon>
        <taxon>Pseudomonadati</taxon>
        <taxon>Pseudomonadota</taxon>
        <taxon>Alphaproteobacteria</taxon>
        <taxon>Hyphomicrobiales</taxon>
        <taxon>Hyphomicrobiaceae</taxon>
        <taxon>Methyloceanibacter</taxon>
    </lineage>
</organism>
<dbReference type="PANTHER" id="PTHR30004">
    <property type="entry name" value="4-HYDROXYTHREONINE-4-PHOSPHATE DEHYDROGENASE"/>
    <property type="match status" value="1"/>
</dbReference>
<feature type="binding site" evidence="7">
    <location>
        <position position="283"/>
    </location>
    <ligand>
        <name>substrate</name>
    </ligand>
</feature>
<gene>
    <name evidence="7" type="primary">pdxA</name>
    <name evidence="8" type="ORF">GL4_2158</name>
</gene>
<feature type="binding site" evidence="7">
    <location>
        <position position="301"/>
    </location>
    <ligand>
        <name>substrate</name>
    </ligand>
</feature>
<dbReference type="UniPathway" id="UPA00244">
    <property type="reaction ID" value="UER00312"/>
</dbReference>
<evidence type="ECO:0000256" key="1">
    <source>
        <dbReference type="ARBA" id="ARBA00022490"/>
    </source>
</evidence>
<dbReference type="HAMAP" id="MF_00536">
    <property type="entry name" value="PdxA"/>
    <property type="match status" value="1"/>
</dbReference>
<keyword evidence="7" id="KW-0170">Cobalt</keyword>
<dbReference type="PANTHER" id="PTHR30004:SF6">
    <property type="entry name" value="D-THREONATE 4-PHOSPHATE DEHYDROGENASE"/>
    <property type="match status" value="1"/>
</dbReference>
<comment type="function">
    <text evidence="7">Catalyzes the NAD(P)-dependent oxidation of 4-(phosphooxy)-L-threonine (HTP) into 2-amino-3-oxo-4-(phosphooxy)butyric acid which spontaneously decarboxylates to form 3-amino-2-oxopropyl phosphate (AHAP).</text>
</comment>
<protein>
    <recommendedName>
        <fullName evidence="7">4-hydroxythreonine-4-phosphate dehydrogenase</fullName>
        <ecNumber evidence="7">1.1.1.262</ecNumber>
    </recommendedName>
    <alternativeName>
        <fullName evidence="7">4-(phosphohydroxy)-L-threonine dehydrogenase</fullName>
    </alternativeName>
</protein>
<evidence type="ECO:0000256" key="4">
    <source>
        <dbReference type="ARBA" id="ARBA00023002"/>
    </source>
</evidence>
<dbReference type="STRING" id="1384459.GL4_2158"/>
<evidence type="ECO:0000313" key="8">
    <source>
        <dbReference type="EMBL" id="BAQ17601.1"/>
    </source>
</evidence>
<comment type="miscellaneous">
    <text evidence="7">The active site is located at the dimer interface.</text>
</comment>
<dbReference type="EMBL" id="AP014648">
    <property type="protein sequence ID" value="BAQ17601.1"/>
    <property type="molecule type" value="Genomic_DNA"/>
</dbReference>
<dbReference type="AlphaFoldDB" id="A0A0A8K481"/>
<dbReference type="OrthoDB" id="9801783at2"/>
<evidence type="ECO:0000256" key="6">
    <source>
        <dbReference type="ARBA" id="ARBA00023096"/>
    </source>
</evidence>
<keyword evidence="1 7" id="KW-0963">Cytoplasm</keyword>
<dbReference type="GO" id="GO:0051287">
    <property type="term" value="F:NAD binding"/>
    <property type="evidence" value="ECO:0007669"/>
    <property type="project" value="InterPro"/>
</dbReference>
<dbReference type="InterPro" id="IPR037510">
    <property type="entry name" value="PdxA"/>
</dbReference>
<comment type="cofactor">
    <cofactor evidence="7">
        <name>Zn(2+)</name>
        <dbReference type="ChEBI" id="CHEBI:29105"/>
    </cofactor>
    <cofactor evidence="7">
        <name>Mg(2+)</name>
        <dbReference type="ChEBI" id="CHEBI:18420"/>
    </cofactor>
    <cofactor evidence="7">
        <name>Co(2+)</name>
        <dbReference type="ChEBI" id="CHEBI:48828"/>
    </cofactor>
    <text evidence="7">Binds 1 divalent metal cation per subunit. Can use ions such as Zn(2+), Mg(2+) or Co(2+).</text>
</comment>
<evidence type="ECO:0000256" key="3">
    <source>
        <dbReference type="ARBA" id="ARBA00022857"/>
    </source>
</evidence>
<keyword evidence="2 7" id="KW-0479">Metal-binding</keyword>
<evidence type="ECO:0000256" key="5">
    <source>
        <dbReference type="ARBA" id="ARBA00023027"/>
    </source>
</evidence>
<feature type="binding site" evidence="7">
    <location>
        <position position="175"/>
    </location>
    <ligand>
        <name>a divalent metal cation</name>
        <dbReference type="ChEBI" id="CHEBI:60240"/>
        <note>ligand shared between dimeric partners</note>
    </ligand>
</feature>
<dbReference type="GO" id="GO:0042823">
    <property type="term" value="P:pyridoxal phosphate biosynthetic process"/>
    <property type="evidence" value="ECO:0007669"/>
    <property type="project" value="UniProtKB-UniRule"/>
</dbReference>
<dbReference type="InterPro" id="IPR005255">
    <property type="entry name" value="PdxA_fam"/>
</dbReference>
<keyword evidence="7" id="KW-0862">Zinc</keyword>
<evidence type="ECO:0000313" key="9">
    <source>
        <dbReference type="Proteomes" id="UP000031643"/>
    </source>
</evidence>
<keyword evidence="7" id="KW-0460">Magnesium</keyword>
<evidence type="ECO:0000256" key="2">
    <source>
        <dbReference type="ARBA" id="ARBA00022723"/>
    </source>
</evidence>
<keyword evidence="5 7" id="KW-0520">NAD</keyword>
<dbReference type="Pfam" id="PF04166">
    <property type="entry name" value="PdxA"/>
    <property type="match status" value="1"/>
</dbReference>
<dbReference type="GO" id="GO:0050897">
    <property type="term" value="F:cobalt ion binding"/>
    <property type="evidence" value="ECO:0007669"/>
    <property type="project" value="UniProtKB-UniRule"/>
</dbReference>
<dbReference type="GO" id="GO:0005737">
    <property type="term" value="C:cytoplasm"/>
    <property type="evidence" value="ECO:0007669"/>
    <property type="project" value="UniProtKB-SubCell"/>
</dbReference>
<dbReference type="HOGENOM" id="CLU_040168_2_0_5"/>
<feature type="binding site" evidence="7">
    <location>
        <position position="142"/>
    </location>
    <ligand>
        <name>substrate</name>
    </ligand>
</feature>
<feature type="binding site" evidence="7">
    <location>
        <position position="292"/>
    </location>
    <ligand>
        <name>substrate</name>
    </ligand>
</feature>